<dbReference type="Pfam" id="PF00450">
    <property type="entry name" value="Peptidase_S10"/>
    <property type="match status" value="1"/>
</dbReference>
<dbReference type="GO" id="GO:0006508">
    <property type="term" value="P:proteolysis"/>
    <property type="evidence" value="ECO:0007669"/>
    <property type="project" value="UniProtKB-KW"/>
</dbReference>
<evidence type="ECO:0000256" key="3">
    <source>
        <dbReference type="ARBA" id="ARBA00022670"/>
    </source>
</evidence>
<dbReference type="GO" id="GO:0004185">
    <property type="term" value="F:serine-type carboxypeptidase activity"/>
    <property type="evidence" value="ECO:0007669"/>
    <property type="project" value="UniProtKB-UniRule"/>
</dbReference>
<reference evidence="8" key="1">
    <citation type="journal article" date="2020" name="J. Eukaryot. Microbiol.">
        <title>De novo Sequencing, Assembly and Annotation of the Transcriptome for the Free-Living Testate Amoeba Arcella intermedia.</title>
        <authorList>
            <person name="Ribeiro G.M."/>
            <person name="Porfirio-Sousa A.L."/>
            <person name="Maurer-Alcala X.X."/>
            <person name="Katz L.A."/>
            <person name="Lahr D.J.G."/>
        </authorList>
    </citation>
    <scope>NUCLEOTIDE SEQUENCE</scope>
</reference>
<proteinExistence type="inferred from homology"/>
<dbReference type="AlphaFoldDB" id="A0A6B2L4B6"/>
<dbReference type="InterPro" id="IPR018202">
    <property type="entry name" value="Ser_caboxypep_ser_AS"/>
</dbReference>
<dbReference type="InterPro" id="IPR029058">
    <property type="entry name" value="AB_hydrolase_fold"/>
</dbReference>
<keyword evidence="5 7" id="KW-0378">Hydrolase</keyword>
<keyword evidence="3 7" id="KW-0645">Protease</keyword>
<dbReference type="EMBL" id="GIBP01002863">
    <property type="protein sequence ID" value="NDV31832.1"/>
    <property type="molecule type" value="Transcribed_RNA"/>
</dbReference>
<evidence type="ECO:0000256" key="1">
    <source>
        <dbReference type="ARBA" id="ARBA00009431"/>
    </source>
</evidence>
<evidence type="ECO:0000256" key="2">
    <source>
        <dbReference type="ARBA" id="ARBA00022645"/>
    </source>
</evidence>
<dbReference type="InterPro" id="IPR001563">
    <property type="entry name" value="Peptidase_S10"/>
</dbReference>
<protein>
    <recommendedName>
        <fullName evidence="7">Carboxypeptidase</fullName>
        <ecNumber evidence="7">3.4.16.-</ecNumber>
    </recommendedName>
</protein>
<evidence type="ECO:0000256" key="7">
    <source>
        <dbReference type="RuleBase" id="RU361156"/>
    </source>
</evidence>
<dbReference type="EC" id="3.4.16.-" evidence="7"/>
<comment type="similarity">
    <text evidence="1 7">Belongs to the peptidase S10 family.</text>
</comment>
<dbReference type="PROSITE" id="PS00131">
    <property type="entry name" value="CARBOXYPEPT_SER_SER"/>
    <property type="match status" value="1"/>
</dbReference>
<evidence type="ECO:0000256" key="6">
    <source>
        <dbReference type="ARBA" id="ARBA00023180"/>
    </source>
</evidence>
<keyword evidence="4" id="KW-0732">Signal</keyword>
<evidence type="ECO:0000256" key="4">
    <source>
        <dbReference type="ARBA" id="ARBA00022729"/>
    </source>
</evidence>
<dbReference type="PANTHER" id="PTHR11802">
    <property type="entry name" value="SERINE PROTEASE FAMILY S10 SERINE CARBOXYPEPTIDASE"/>
    <property type="match status" value="1"/>
</dbReference>
<dbReference type="PRINTS" id="PR00724">
    <property type="entry name" value="CRBOXYPTASEC"/>
</dbReference>
<evidence type="ECO:0000256" key="5">
    <source>
        <dbReference type="ARBA" id="ARBA00022801"/>
    </source>
</evidence>
<dbReference type="PANTHER" id="PTHR11802:SF472">
    <property type="entry name" value="SERINE CARBOXYPEPTIDASE CPVL-RELATED"/>
    <property type="match status" value="1"/>
</dbReference>
<dbReference type="SUPFAM" id="SSF53474">
    <property type="entry name" value="alpha/beta-Hydrolases"/>
    <property type="match status" value="1"/>
</dbReference>
<dbReference type="Gene3D" id="3.40.50.1820">
    <property type="entry name" value="alpha/beta hydrolase"/>
    <property type="match status" value="1"/>
</dbReference>
<keyword evidence="2 7" id="KW-0121">Carboxypeptidase</keyword>
<organism evidence="8">
    <name type="scientific">Arcella intermedia</name>
    <dbReference type="NCBI Taxonomy" id="1963864"/>
    <lineage>
        <taxon>Eukaryota</taxon>
        <taxon>Amoebozoa</taxon>
        <taxon>Tubulinea</taxon>
        <taxon>Elardia</taxon>
        <taxon>Arcellinida</taxon>
        <taxon>Sphaerothecina</taxon>
        <taxon>Arcellidae</taxon>
        <taxon>Arcella</taxon>
    </lineage>
</organism>
<sequence>MILSDYLPNDPKTARTLSMVNVSGYKYPSYSGYFRVNNEYNSNMFFWYFQAETNYQDAPVVVWLQGGPGASSMFGLFGENGPFSVDSDGKTLLPSQYRWTQYFNMIYLDNPVGVGFSFTESTSGFVNNEDQVGANIVSVFQQFFQVFDDIKGNDFYIAGESYGGKYTPAAAYAIHMANQASPYKINLKGVSIGDGLVDPGIQMNGYADLALQLDLCDQYEYLVIKDYETRVQAAIKEGRARDGFMIFDEFLNGDFYPYHTYFYNITGDANYFNLNDPNYPPNPYPDYLSLQSTKDMLHTGTYPFYDYNSTVEYHLIEDWMYSVKPHVEFLLNEGYKVLVYNGQFDIILAGPRARVLCDYLVWDGQQGYQQSKKVIWKVEPTDTTPAGYVHNYQNLWRAIVRAAGHMVPADQPRAALDMMLRFYNNIPFNK</sequence>
<evidence type="ECO:0000313" key="8">
    <source>
        <dbReference type="EMBL" id="NDV31832.1"/>
    </source>
</evidence>
<keyword evidence="6" id="KW-0325">Glycoprotein</keyword>
<accession>A0A6B2L4B6</accession>
<name>A0A6B2L4B6_9EUKA</name>